<dbReference type="EMBL" id="KV454482">
    <property type="protein sequence ID" value="ODV60374.1"/>
    <property type="molecule type" value="Genomic_DNA"/>
</dbReference>
<feature type="domain" description="Peptidase A1" evidence="1">
    <location>
        <begin position="1"/>
        <end position="49"/>
    </location>
</feature>
<protein>
    <recommendedName>
        <fullName evidence="1">Peptidase A1 domain-containing protein</fullName>
    </recommendedName>
</protein>
<sequence length="144" mass="17271">MCNMKSKNVCYDNFDFRKNPHGDFFILGNFFFNEYYAVYDYDEYTVLLASTVNSTSNWFLTDEEMSDYVANYQEYLDDGQIDYNNVEVVSKNQQIFQATKAKYYSNSYFEYVTSYINDTTYPVTQTYTYHNYTLYSSYTLKTFL</sequence>
<dbReference type="Pfam" id="PF00026">
    <property type="entry name" value="Asp"/>
    <property type="match status" value="1"/>
</dbReference>
<dbReference type="AlphaFoldDB" id="A0A1D2VFC5"/>
<evidence type="ECO:0000313" key="2">
    <source>
        <dbReference type="EMBL" id="ODV60374.1"/>
    </source>
</evidence>
<dbReference type="SUPFAM" id="SSF50630">
    <property type="entry name" value="Acid proteases"/>
    <property type="match status" value="1"/>
</dbReference>
<proteinExistence type="predicted"/>
<dbReference type="GeneID" id="30965493"/>
<name>A0A1D2VFC5_9ASCO</name>
<reference evidence="3" key="1">
    <citation type="submission" date="2016-05" db="EMBL/GenBank/DDBJ databases">
        <title>Comparative genomics of biotechnologically important yeasts.</title>
        <authorList>
            <consortium name="DOE Joint Genome Institute"/>
            <person name="Riley R."/>
            <person name="Haridas S."/>
            <person name="Wolfe K.H."/>
            <person name="Lopes M.R."/>
            <person name="Hittinger C.T."/>
            <person name="Goker M."/>
            <person name="Salamov A."/>
            <person name="Wisecaver J."/>
            <person name="Long T.M."/>
            <person name="Aerts A.L."/>
            <person name="Barry K."/>
            <person name="Choi C."/>
            <person name="Clum A."/>
            <person name="Coughlan A.Y."/>
            <person name="Deshpande S."/>
            <person name="Douglass A.P."/>
            <person name="Hanson S.J."/>
            <person name="Klenk H.-P."/>
            <person name="Labutti K."/>
            <person name="Lapidus A."/>
            <person name="Lindquist E."/>
            <person name="Lipzen A."/>
            <person name="Meier-Kolthoff J.P."/>
            <person name="Ohm R.A."/>
            <person name="Otillar R.P."/>
            <person name="Pangilinan J."/>
            <person name="Peng Y."/>
            <person name="Rokas A."/>
            <person name="Rosa C.A."/>
            <person name="Scheuner C."/>
            <person name="Sibirny A.A."/>
            <person name="Slot J.C."/>
            <person name="Stielow J.B."/>
            <person name="Sun H."/>
            <person name="Kurtzman C.P."/>
            <person name="Blackwell M."/>
            <person name="Grigoriev I.V."/>
            <person name="Jeffries T.W."/>
        </authorList>
    </citation>
    <scope>NUCLEOTIDE SEQUENCE [LARGE SCALE GENOMIC DNA]</scope>
    <source>
        <strain evidence="3">DSM 1968</strain>
    </source>
</reference>
<evidence type="ECO:0000259" key="1">
    <source>
        <dbReference type="PROSITE" id="PS51767"/>
    </source>
</evidence>
<organism evidence="2 3">
    <name type="scientific">Ascoidea rubescens DSM 1968</name>
    <dbReference type="NCBI Taxonomy" id="1344418"/>
    <lineage>
        <taxon>Eukaryota</taxon>
        <taxon>Fungi</taxon>
        <taxon>Dikarya</taxon>
        <taxon>Ascomycota</taxon>
        <taxon>Saccharomycotina</taxon>
        <taxon>Saccharomycetes</taxon>
        <taxon>Ascoideaceae</taxon>
        <taxon>Ascoidea</taxon>
    </lineage>
</organism>
<dbReference type="RefSeq" id="XP_020046681.1">
    <property type="nucleotide sequence ID" value="XM_020191857.1"/>
</dbReference>
<dbReference type="Gene3D" id="2.40.70.10">
    <property type="entry name" value="Acid Proteases"/>
    <property type="match status" value="1"/>
</dbReference>
<keyword evidence="3" id="KW-1185">Reference proteome</keyword>
<dbReference type="Proteomes" id="UP000095038">
    <property type="component" value="Unassembled WGS sequence"/>
</dbReference>
<dbReference type="InterPro" id="IPR021109">
    <property type="entry name" value="Peptidase_aspartic_dom_sf"/>
</dbReference>
<dbReference type="PROSITE" id="PS51767">
    <property type="entry name" value="PEPTIDASE_A1"/>
    <property type="match status" value="1"/>
</dbReference>
<gene>
    <name evidence="2" type="ORF">ASCRUDRAFT_70894</name>
</gene>
<evidence type="ECO:0000313" key="3">
    <source>
        <dbReference type="Proteomes" id="UP000095038"/>
    </source>
</evidence>
<dbReference type="InterPro" id="IPR033121">
    <property type="entry name" value="PEPTIDASE_A1"/>
</dbReference>
<accession>A0A1D2VFC5</accession>
<dbReference type="InParanoid" id="A0A1D2VFC5"/>